<dbReference type="EC" id="4.3.2.10" evidence="10"/>
<keyword evidence="5 10" id="KW-0315">Glutamine amidotransferase</keyword>
<comment type="subcellular location">
    <subcellularLocation>
        <location evidence="10">Cytoplasm</location>
    </subcellularLocation>
</comment>
<evidence type="ECO:0000256" key="7">
    <source>
        <dbReference type="ARBA" id="ARBA00023239"/>
    </source>
</evidence>
<organism evidence="13 14">
    <name type="scientific">Gimesia fumaroli</name>
    <dbReference type="NCBI Taxonomy" id="2527976"/>
    <lineage>
        <taxon>Bacteria</taxon>
        <taxon>Pseudomonadati</taxon>
        <taxon>Planctomycetota</taxon>
        <taxon>Planctomycetia</taxon>
        <taxon>Planctomycetales</taxon>
        <taxon>Planctomycetaceae</taxon>
        <taxon>Gimesia</taxon>
    </lineage>
</organism>
<dbReference type="PIRSF" id="PIRSF000495">
    <property type="entry name" value="Amidotransf_hisH"/>
    <property type="match status" value="1"/>
</dbReference>
<keyword evidence="7 10" id="KW-0456">Lyase</keyword>
<evidence type="ECO:0000256" key="3">
    <source>
        <dbReference type="ARBA" id="ARBA00022605"/>
    </source>
</evidence>
<keyword evidence="14" id="KW-1185">Reference proteome</keyword>
<keyword evidence="4 10" id="KW-0378">Hydrolase</keyword>
<keyword evidence="13" id="KW-0808">Transferase</keyword>
<dbReference type="GO" id="GO:0000105">
    <property type="term" value="P:L-histidine biosynthetic process"/>
    <property type="evidence" value="ECO:0007669"/>
    <property type="project" value="UniProtKB-UniRule"/>
</dbReference>
<dbReference type="PROSITE" id="PS51273">
    <property type="entry name" value="GATASE_TYPE_1"/>
    <property type="match status" value="1"/>
</dbReference>
<dbReference type="HAMAP" id="MF_00278">
    <property type="entry name" value="HisH"/>
    <property type="match status" value="1"/>
</dbReference>
<dbReference type="KEGG" id="gfm:Enr17x_19830"/>
<evidence type="ECO:0000256" key="9">
    <source>
        <dbReference type="ARBA" id="ARBA00049534"/>
    </source>
</evidence>
<dbReference type="Gene3D" id="3.40.50.880">
    <property type="match status" value="1"/>
</dbReference>
<dbReference type="NCBIfam" id="TIGR01855">
    <property type="entry name" value="IMP_synth_hisH"/>
    <property type="match status" value="1"/>
</dbReference>
<keyword evidence="3 10" id="KW-0028">Amino-acid biosynthesis</keyword>
<dbReference type="RefSeq" id="WP_145308109.1">
    <property type="nucleotide sequence ID" value="NZ_CP037452.1"/>
</dbReference>
<evidence type="ECO:0000256" key="6">
    <source>
        <dbReference type="ARBA" id="ARBA00023102"/>
    </source>
</evidence>
<dbReference type="GO" id="GO:0004359">
    <property type="term" value="F:glutaminase activity"/>
    <property type="evidence" value="ECO:0007669"/>
    <property type="project" value="UniProtKB-EC"/>
</dbReference>
<comment type="function">
    <text evidence="10">IGPS catalyzes the conversion of PRFAR and glutamine to IGP, AICAR and glutamate. The HisH subunit catalyzes the hydrolysis of glutamine to glutamate and ammonia as part of the synthesis of IGP and AICAR. The resulting ammonia molecule is channeled to the active site of HisF.</text>
</comment>
<dbReference type="EMBL" id="CP037452">
    <property type="protein sequence ID" value="QDV49957.1"/>
    <property type="molecule type" value="Genomic_DNA"/>
</dbReference>
<feature type="active site" description="Nucleophile" evidence="10 11">
    <location>
        <position position="82"/>
    </location>
</feature>
<dbReference type="CDD" id="cd01748">
    <property type="entry name" value="GATase1_IGP_Synthase"/>
    <property type="match status" value="1"/>
</dbReference>
<feature type="active site" evidence="10 11">
    <location>
        <position position="195"/>
    </location>
</feature>
<dbReference type="SUPFAM" id="SSF52317">
    <property type="entry name" value="Class I glutamine amidotransferase-like"/>
    <property type="match status" value="1"/>
</dbReference>
<evidence type="ECO:0000256" key="10">
    <source>
        <dbReference type="HAMAP-Rule" id="MF_00278"/>
    </source>
</evidence>
<dbReference type="UniPathway" id="UPA00031">
    <property type="reaction ID" value="UER00010"/>
</dbReference>
<dbReference type="Pfam" id="PF00117">
    <property type="entry name" value="GATase"/>
    <property type="match status" value="1"/>
</dbReference>
<dbReference type="GO" id="GO:0000107">
    <property type="term" value="F:imidazoleglycerol-phosphate synthase activity"/>
    <property type="evidence" value="ECO:0007669"/>
    <property type="project" value="UniProtKB-UniRule"/>
</dbReference>
<dbReference type="OrthoDB" id="9807137at2"/>
<evidence type="ECO:0000256" key="5">
    <source>
        <dbReference type="ARBA" id="ARBA00022962"/>
    </source>
</evidence>
<dbReference type="GO" id="GO:0016829">
    <property type="term" value="F:lyase activity"/>
    <property type="evidence" value="ECO:0007669"/>
    <property type="project" value="UniProtKB-KW"/>
</dbReference>
<dbReference type="InterPro" id="IPR029062">
    <property type="entry name" value="Class_I_gatase-like"/>
</dbReference>
<evidence type="ECO:0000256" key="11">
    <source>
        <dbReference type="PIRSR" id="PIRSR000495-1"/>
    </source>
</evidence>
<reference evidence="13 14" key="1">
    <citation type="submission" date="2019-03" db="EMBL/GenBank/DDBJ databases">
        <title>Deep-cultivation of Planctomycetes and their phenomic and genomic characterization uncovers novel biology.</title>
        <authorList>
            <person name="Wiegand S."/>
            <person name="Jogler M."/>
            <person name="Boedeker C."/>
            <person name="Pinto D."/>
            <person name="Vollmers J."/>
            <person name="Rivas-Marin E."/>
            <person name="Kohn T."/>
            <person name="Peeters S.H."/>
            <person name="Heuer A."/>
            <person name="Rast P."/>
            <person name="Oberbeckmann S."/>
            <person name="Bunk B."/>
            <person name="Jeske O."/>
            <person name="Meyerdierks A."/>
            <person name="Storesund J.E."/>
            <person name="Kallscheuer N."/>
            <person name="Luecker S."/>
            <person name="Lage O.M."/>
            <person name="Pohl T."/>
            <person name="Merkel B.J."/>
            <person name="Hornburger P."/>
            <person name="Mueller R.-W."/>
            <person name="Bruemmer F."/>
            <person name="Labrenz M."/>
            <person name="Spormann A.M."/>
            <person name="Op den Camp H."/>
            <person name="Overmann J."/>
            <person name="Amann R."/>
            <person name="Jetten M.S.M."/>
            <person name="Mascher T."/>
            <person name="Medema M.H."/>
            <person name="Devos D.P."/>
            <person name="Kaster A.-K."/>
            <person name="Ovreas L."/>
            <person name="Rohde M."/>
            <person name="Galperin M.Y."/>
            <person name="Jogler C."/>
        </authorList>
    </citation>
    <scope>NUCLEOTIDE SEQUENCE [LARGE SCALE GENOMIC DNA]</scope>
    <source>
        <strain evidence="13 14">Enr17</strain>
    </source>
</reference>
<dbReference type="PANTHER" id="PTHR42701:SF1">
    <property type="entry name" value="IMIDAZOLE GLYCEROL PHOSPHATE SYNTHASE SUBUNIT HISH"/>
    <property type="match status" value="1"/>
</dbReference>
<comment type="subunit">
    <text evidence="2 10">Heterodimer of HisH and HisF.</text>
</comment>
<evidence type="ECO:0000256" key="2">
    <source>
        <dbReference type="ARBA" id="ARBA00011152"/>
    </source>
</evidence>
<dbReference type="GO" id="GO:0005737">
    <property type="term" value="C:cytoplasm"/>
    <property type="evidence" value="ECO:0007669"/>
    <property type="project" value="UniProtKB-SubCell"/>
</dbReference>
<evidence type="ECO:0000313" key="14">
    <source>
        <dbReference type="Proteomes" id="UP000318313"/>
    </source>
</evidence>
<evidence type="ECO:0000313" key="13">
    <source>
        <dbReference type="EMBL" id="QDV49957.1"/>
    </source>
</evidence>
<keyword evidence="13" id="KW-0328">Glycosyltransferase</keyword>
<evidence type="ECO:0000256" key="4">
    <source>
        <dbReference type="ARBA" id="ARBA00022801"/>
    </source>
</evidence>
<protein>
    <recommendedName>
        <fullName evidence="10">Imidazole glycerol phosphate synthase subunit HisH</fullName>
        <ecNumber evidence="10">4.3.2.10</ecNumber>
    </recommendedName>
    <alternativeName>
        <fullName evidence="10">IGP synthase glutaminase subunit</fullName>
        <ecNumber evidence="10">3.5.1.2</ecNumber>
    </alternativeName>
    <alternativeName>
        <fullName evidence="10">IGP synthase subunit HisH</fullName>
    </alternativeName>
    <alternativeName>
        <fullName evidence="10">ImGP synthase subunit HisH</fullName>
        <shortName evidence="10">IGPS subunit HisH</shortName>
    </alternativeName>
</protein>
<comment type="pathway">
    <text evidence="1 10">Amino-acid biosynthesis; L-histidine biosynthesis; L-histidine from 5-phospho-alpha-D-ribose 1-diphosphate: step 5/9.</text>
</comment>
<dbReference type="EC" id="3.5.1.2" evidence="10"/>
<feature type="active site" evidence="10 11">
    <location>
        <position position="197"/>
    </location>
</feature>
<dbReference type="InterPro" id="IPR010139">
    <property type="entry name" value="Imidazole-glycPsynth_HisH"/>
</dbReference>
<dbReference type="InterPro" id="IPR017926">
    <property type="entry name" value="GATASE"/>
</dbReference>
<dbReference type="PANTHER" id="PTHR42701">
    <property type="entry name" value="IMIDAZOLE GLYCEROL PHOSPHATE SYNTHASE SUBUNIT HISH"/>
    <property type="match status" value="1"/>
</dbReference>
<keyword evidence="6 10" id="KW-0368">Histidine biosynthesis</keyword>
<comment type="catalytic activity">
    <reaction evidence="8 10">
        <text>5-[(5-phospho-1-deoxy-D-ribulos-1-ylimino)methylamino]-1-(5-phospho-beta-D-ribosyl)imidazole-4-carboxamide + L-glutamine = D-erythro-1-(imidazol-4-yl)glycerol 3-phosphate + 5-amino-1-(5-phospho-beta-D-ribosyl)imidazole-4-carboxamide + L-glutamate + H(+)</text>
        <dbReference type="Rhea" id="RHEA:24793"/>
        <dbReference type="ChEBI" id="CHEBI:15378"/>
        <dbReference type="ChEBI" id="CHEBI:29985"/>
        <dbReference type="ChEBI" id="CHEBI:58278"/>
        <dbReference type="ChEBI" id="CHEBI:58359"/>
        <dbReference type="ChEBI" id="CHEBI:58475"/>
        <dbReference type="ChEBI" id="CHEBI:58525"/>
        <dbReference type="EC" id="4.3.2.10"/>
    </reaction>
</comment>
<sequence length="213" mass="23127">MTQKVVIIDYGAGNLLNVVRACEHCGADVTIADSAETIMRADRLILPGVGAFSDSMQELEKREMVEPILAYAKSGKPLLGICLGMQMLLDSSEEFGIWDGLGLIPGKVVSIPATGVDGTPHKIPHIGWNQLISGQRDSWAQTVLDSIPEDSSVYFVHSFMAVPTDDAHRLADCDYDGRQVCAAVQRENIIGCQFHPEKSGPVGLQIIQNFLSF</sequence>
<feature type="domain" description="Glutamine amidotransferase" evidence="12">
    <location>
        <begin position="6"/>
        <end position="211"/>
    </location>
</feature>
<name>A0A518IA07_9PLAN</name>
<proteinExistence type="inferred from homology"/>
<evidence type="ECO:0000259" key="12">
    <source>
        <dbReference type="Pfam" id="PF00117"/>
    </source>
</evidence>
<dbReference type="AlphaFoldDB" id="A0A518IA07"/>
<dbReference type="Proteomes" id="UP000318313">
    <property type="component" value="Chromosome"/>
</dbReference>
<gene>
    <name evidence="10 13" type="primary">hisH</name>
    <name evidence="13" type="ORF">Enr17x_19830</name>
</gene>
<evidence type="ECO:0000256" key="8">
    <source>
        <dbReference type="ARBA" id="ARBA00047838"/>
    </source>
</evidence>
<accession>A0A518IA07</accession>
<comment type="catalytic activity">
    <reaction evidence="9 10">
        <text>L-glutamine + H2O = L-glutamate + NH4(+)</text>
        <dbReference type="Rhea" id="RHEA:15889"/>
        <dbReference type="ChEBI" id="CHEBI:15377"/>
        <dbReference type="ChEBI" id="CHEBI:28938"/>
        <dbReference type="ChEBI" id="CHEBI:29985"/>
        <dbReference type="ChEBI" id="CHEBI:58359"/>
        <dbReference type="EC" id="3.5.1.2"/>
    </reaction>
</comment>
<evidence type="ECO:0000256" key="1">
    <source>
        <dbReference type="ARBA" id="ARBA00005091"/>
    </source>
</evidence>
<keyword evidence="10" id="KW-0963">Cytoplasm</keyword>